<dbReference type="Proteomes" id="UP001596548">
    <property type="component" value="Unassembled WGS sequence"/>
</dbReference>
<dbReference type="RefSeq" id="WP_378967705.1">
    <property type="nucleotide sequence ID" value="NZ_JBHTBJ010000007.1"/>
</dbReference>
<reference evidence="2" key="1">
    <citation type="journal article" date="2019" name="Int. J. Syst. Evol. Microbiol.">
        <title>The Global Catalogue of Microorganisms (GCM) 10K type strain sequencing project: providing services to taxonomists for standard genome sequencing and annotation.</title>
        <authorList>
            <consortium name="The Broad Institute Genomics Platform"/>
            <consortium name="The Broad Institute Genome Sequencing Center for Infectious Disease"/>
            <person name="Wu L."/>
            <person name="Ma J."/>
        </authorList>
    </citation>
    <scope>NUCLEOTIDE SEQUENCE [LARGE SCALE GENOMIC DNA]</scope>
    <source>
        <strain evidence="2">XZYJT-10</strain>
    </source>
</reference>
<organism evidence="1 2">
    <name type="scientific">Paractinoplanes rhizophilus</name>
    <dbReference type="NCBI Taxonomy" id="1416877"/>
    <lineage>
        <taxon>Bacteria</taxon>
        <taxon>Bacillati</taxon>
        <taxon>Actinomycetota</taxon>
        <taxon>Actinomycetes</taxon>
        <taxon>Micromonosporales</taxon>
        <taxon>Micromonosporaceae</taxon>
        <taxon>Paractinoplanes</taxon>
    </lineage>
</organism>
<evidence type="ECO:0000313" key="1">
    <source>
        <dbReference type="EMBL" id="MFC7275044.1"/>
    </source>
</evidence>
<evidence type="ECO:0000313" key="2">
    <source>
        <dbReference type="Proteomes" id="UP001596548"/>
    </source>
</evidence>
<protein>
    <recommendedName>
        <fullName evidence="3">ABC transporter ATP-binding protein</fullName>
    </recommendedName>
</protein>
<dbReference type="EMBL" id="JBHTBJ010000007">
    <property type="protein sequence ID" value="MFC7275044.1"/>
    <property type="molecule type" value="Genomic_DNA"/>
</dbReference>
<evidence type="ECO:0008006" key="3">
    <source>
        <dbReference type="Google" id="ProtNLM"/>
    </source>
</evidence>
<gene>
    <name evidence="1" type="ORF">ACFQS1_13695</name>
</gene>
<comment type="caution">
    <text evidence="1">The sequence shown here is derived from an EMBL/GenBank/DDBJ whole genome shotgun (WGS) entry which is preliminary data.</text>
</comment>
<accession>A0ABW2HQ94</accession>
<name>A0ABW2HQ94_9ACTN</name>
<sequence length="91" mass="9737">MAAQPEPRKRRPACLTTVQVPAGRETGPARLTTVQVPAAQRARDDHAKPGGDGHGCVLADGRVTEQGSHAELMAADGGYAELYRLQEQAYR</sequence>
<keyword evidence="2" id="KW-1185">Reference proteome</keyword>
<proteinExistence type="predicted"/>